<dbReference type="EMBL" id="KJ776834">
    <property type="protein sequence ID" value="AIA20880.1"/>
    <property type="molecule type" value="Genomic_DNA"/>
</dbReference>
<dbReference type="EMBL" id="KJ776832">
    <property type="protein sequence ID" value="AIA20462.1"/>
    <property type="molecule type" value="Genomic_DNA"/>
</dbReference>
<dbReference type="EMBL" id="KJ776830">
    <property type="protein sequence ID" value="AIA20044.1"/>
    <property type="molecule type" value="Genomic_DNA"/>
</dbReference>
<evidence type="ECO:0000256" key="5">
    <source>
        <dbReference type="ARBA" id="ARBA00022842"/>
    </source>
</evidence>
<protein>
    <submittedName>
        <fullName evidence="8">Prenyl transferase</fullName>
    </submittedName>
</protein>
<dbReference type="SFLD" id="SFLDS00005">
    <property type="entry name" value="Isoprenoid_Synthase_Type_I"/>
    <property type="match status" value="1"/>
</dbReference>
<dbReference type="GO" id="GO:0004659">
    <property type="term" value="F:prenyltransferase activity"/>
    <property type="evidence" value="ECO:0007669"/>
    <property type="project" value="InterPro"/>
</dbReference>
<dbReference type="NCBIfam" id="TIGR02749">
    <property type="entry name" value="prenyl_cyano"/>
    <property type="match status" value="1"/>
</dbReference>
<reference evidence="8" key="1">
    <citation type="journal article" date="2014" name="Sci. Rep.">
        <title>Minimally destructive sampling of type specimens of Pyropia (Bangiales, Rhodophyta) recovers complete plastid and mitochondrial genomes.</title>
        <authorList>
            <person name="Hughey J.R."/>
            <person name="Gabrielson P.W."/>
            <person name="Rohmer L."/>
            <person name="Tortolani J."/>
            <person name="Silva M."/>
            <person name="Miller K.A."/>
            <person name="Young J.D."/>
            <person name="Martell C."/>
            <person name="Ruediger E."/>
        </authorList>
    </citation>
    <scope>NUCLEOTIDE SEQUENCE</scope>
    <source>
        <strain evidence="8">LD 13037</strain>
    </source>
</reference>
<dbReference type="CDD" id="cd00685">
    <property type="entry name" value="Trans_IPPS_HT"/>
    <property type="match status" value="1"/>
</dbReference>
<evidence type="ECO:0000256" key="2">
    <source>
        <dbReference type="ARBA" id="ARBA00006706"/>
    </source>
</evidence>
<dbReference type="GO" id="GO:0046872">
    <property type="term" value="F:metal ion binding"/>
    <property type="evidence" value="ECO:0007669"/>
    <property type="project" value="UniProtKB-KW"/>
</dbReference>
<dbReference type="EMBL" id="KJ776827">
    <property type="protein sequence ID" value="AIA19417.1"/>
    <property type="molecule type" value="Genomic_DNA"/>
</dbReference>
<dbReference type="EMBL" id="KJ776831">
    <property type="protein sequence ID" value="AIA20253.1"/>
    <property type="molecule type" value="Genomic_DNA"/>
</dbReference>
<dbReference type="InterPro" id="IPR008949">
    <property type="entry name" value="Isoprenoid_synthase_dom_sf"/>
</dbReference>
<dbReference type="GO" id="GO:0008299">
    <property type="term" value="P:isoprenoid biosynthetic process"/>
    <property type="evidence" value="ECO:0007669"/>
    <property type="project" value="UniProtKB-KW"/>
</dbReference>
<dbReference type="PROSITE" id="PS00723">
    <property type="entry name" value="POLYPRENYL_SYNTHASE_1"/>
    <property type="match status" value="1"/>
</dbReference>
<dbReference type="InterPro" id="IPR000092">
    <property type="entry name" value="Polyprenyl_synt"/>
</dbReference>
<dbReference type="PROSITE" id="PS00444">
    <property type="entry name" value="POLYPRENYL_SYNTHASE_2"/>
    <property type="match status" value="1"/>
</dbReference>
<accession>A0A023HRB9</accession>
<dbReference type="AlphaFoldDB" id="A0A023HRB9"/>
<keyword evidence="3 7" id="KW-0808">Transferase</keyword>
<dbReference type="PANTHER" id="PTHR12001">
    <property type="entry name" value="GERANYLGERANYL PYROPHOSPHATE SYNTHASE"/>
    <property type="match status" value="1"/>
</dbReference>
<organism evidence="8">
    <name type="scientific">Pyropia perforata</name>
    <name type="common">Red alga</name>
    <name type="synonym">Porphyra perforata</name>
    <dbReference type="NCBI Taxonomy" id="182771"/>
    <lineage>
        <taxon>Eukaryota</taxon>
        <taxon>Rhodophyta</taxon>
        <taxon>Bangiophyceae</taxon>
        <taxon>Bangiales</taxon>
        <taxon>Bangiaceae</taxon>
        <taxon>Pyropia</taxon>
    </lineage>
</organism>
<dbReference type="EMBL" id="KJ776833">
    <property type="protein sequence ID" value="AIA20671.1"/>
    <property type="molecule type" value="Genomic_DNA"/>
</dbReference>
<evidence type="ECO:0000256" key="6">
    <source>
        <dbReference type="ARBA" id="ARBA00023229"/>
    </source>
</evidence>
<keyword evidence="4" id="KW-0479">Metal-binding</keyword>
<dbReference type="GeneID" id="19221616"/>
<dbReference type="Pfam" id="PF00348">
    <property type="entry name" value="polyprenyl_synt"/>
    <property type="match status" value="1"/>
</dbReference>
<dbReference type="GO" id="GO:1901663">
    <property type="term" value="P:quinone biosynthetic process"/>
    <property type="evidence" value="ECO:0007669"/>
    <property type="project" value="UniProtKB-ARBA"/>
</dbReference>
<accession>A0A059SUM6</accession>
<dbReference type="EMBL" id="KJ776828">
    <property type="protein sequence ID" value="AIA19626.1"/>
    <property type="molecule type" value="Genomic_DNA"/>
</dbReference>
<comment type="similarity">
    <text evidence="2 7">Belongs to the FPP/GGPP synthase family.</text>
</comment>
<keyword evidence="5" id="KW-0460">Magnesium</keyword>
<dbReference type="Gene3D" id="1.10.600.10">
    <property type="entry name" value="Farnesyl Diphosphate Synthase"/>
    <property type="match status" value="1"/>
</dbReference>
<dbReference type="RefSeq" id="YP_009027552.1">
    <property type="nucleotide sequence ID" value="NC_024050.1"/>
</dbReference>
<keyword evidence="6" id="KW-0414">Isoprene biosynthesis</keyword>
<dbReference type="EMBL" id="KJ776835">
    <property type="protein sequence ID" value="AIA21089.1"/>
    <property type="molecule type" value="Genomic_DNA"/>
</dbReference>
<sequence>MATSSSLFYPIEKELYSLERNLKTVAGTRHPILYAAAKHLFEAGGKRVRPALVLLVAKATSEKENINNGQKRLAEITEIIHTASLVHDDIIDECTTRRGVKTVHNVFSTKIAVLAGDFLFAQSSWYLANIENLAVVKAISKVITDFAEGEIRQGLVHFDPSISMDAYIEKSFYKTASLIAASCRGAAMLNGSSTQVNNDLYLYGKHMGLAFQIMDDILDITGSTKSLGKPAGADLTNGNLTSPILFSLAQETDLNYLIEREFCNNTDIALALFLIKRGGGITKAKDLAKEQVQAALYCLQFLPKSAPVSSLRELTHFIITRLS</sequence>
<evidence type="ECO:0000256" key="4">
    <source>
        <dbReference type="ARBA" id="ARBA00022723"/>
    </source>
</evidence>
<dbReference type="EMBL" id="KF515972">
    <property type="protein sequence ID" value="AHB35046.1"/>
    <property type="molecule type" value="Genomic_DNA"/>
</dbReference>
<dbReference type="SUPFAM" id="SSF48576">
    <property type="entry name" value="Terpenoid synthases"/>
    <property type="match status" value="1"/>
</dbReference>
<evidence type="ECO:0000313" key="9">
    <source>
        <dbReference type="EMBL" id="AHB35046.1"/>
    </source>
</evidence>
<dbReference type="EMBL" id="KF515973">
    <property type="protein sequence ID" value="AHB35255.1"/>
    <property type="molecule type" value="Genomic_DNA"/>
</dbReference>
<evidence type="ECO:0000256" key="1">
    <source>
        <dbReference type="ARBA" id="ARBA00001946"/>
    </source>
</evidence>
<dbReference type="InterPro" id="IPR033749">
    <property type="entry name" value="Polyprenyl_synt_CS"/>
</dbReference>
<geneLocation type="plastid" evidence="8"/>
<evidence type="ECO:0000256" key="3">
    <source>
        <dbReference type="ARBA" id="ARBA00022679"/>
    </source>
</evidence>
<gene>
    <name evidence="8" type="primary">preA</name>
</gene>
<dbReference type="EMBL" id="KJ776829">
    <property type="protein sequence ID" value="AIA19835.1"/>
    <property type="molecule type" value="Genomic_DNA"/>
</dbReference>
<evidence type="ECO:0000313" key="8">
    <source>
        <dbReference type="EMBL" id="AGQ17090.1"/>
    </source>
</evidence>
<comment type="cofactor">
    <cofactor evidence="1">
        <name>Mg(2+)</name>
        <dbReference type="ChEBI" id="CHEBI:18420"/>
    </cofactor>
</comment>
<keyword evidence="9" id="KW-0150">Chloroplast</keyword>
<proteinExistence type="inferred from homology"/>
<dbReference type="PANTHER" id="PTHR12001:SF69">
    <property type="entry name" value="ALL TRANS-POLYPRENYL-DIPHOSPHATE SYNTHASE PDSS1"/>
    <property type="match status" value="1"/>
</dbReference>
<keyword evidence="8" id="KW-0934">Plastid</keyword>
<evidence type="ECO:0000256" key="7">
    <source>
        <dbReference type="RuleBase" id="RU004466"/>
    </source>
</evidence>
<dbReference type="EMBL" id="KC904971">
    <property type="protein sequence ID" value="AGQ17090.1"/>
    <property type="molecule type" value="Genomic_DNA"/>
</dbReference>
<name>A0A023HRB9_PYRPE</name>